<keyword evidence="2" id="KW-0812">Transmembrane</keyword>
<gene>
    <name evidence="3" type="primary">ABSGL_09211.1 scaffold 10691</name>
</gene>
<feature type="transmembrane region" description="Helical" evidence="2">
    <location>
        <begin position="20"/>
        <end position="40"/>
    </location>
</feature>
<evidence type="ECO:0000256" key="2">
    <source>
        <dbReference type="SAM" id="Phobius"/>
    </source>
</evidence>
<feature type="compositionally biased region" description="Low complexity" evidence="1">
    <location>
        <begin position="54"/>
        <end position="66"/>
    </location>
</feature>
<feature type="region of interest" description="Disordered" evidence="1">
    <location>
        <begin position="45"/>
        <end position="67"/>
    </location>
</feature>
<evidence type="ECO:0000313" key="4">
    <source>
        <dbReference type="Proteomes" id="UP000078561"/>
    </source>
</evidence>
<dbReference type="OrthoDB" id="630188at2759"/>
<keyword evidence="2" id="KW-1133">Transmembrane helix</keyword>
<dbReference type="EMBL" id="LT554082">
    <property type="protein sequence ID" value="SAM03391.1"/>
    <property type="molecule type" value="Genomic_DNA"/>
</dbReference>
<proteinExistence type="predicted"/>
<keyword evidence="4" id="KW-1185">Reference proteome</keyword>
<evidence type="ECO:0008006" key="5">
    <source>
        <dbReference type="Google" id="ProtNLM"/>
    </source>
</evidence>
<dbReference type="AlphaFoldDB" id="A0A163JVP2"/>
<organism evidence="3">
    <name type="scientific">Absidia glauca</name>
    <name type="common">Pin mould</name>
    <dbReference type="NCBI Taxonomy" id="4829"/>
    <lineage>
        <taxon>Eukaryota</taxon>
        <taxon>Fungi</taxon>
        <taxon>Fungi incertae sedis</taxon>
        <taxon>Mucoromycota</taxon>
        <taxon>Mucoromycotina</taxon>
        <taxon>Mucoromycetes</taxon>
        <taxon>Mucorales</taxon>
        <taxon>Cunninghamellaceae</taxon>
        <taxon>Absidia</taxon>
    </lineage>
</organism>
<dbReference type="InParanoid" id="A0A163JVP2"/>
<dbReference type="OMA" id="IGHPFCD"/>
<evidence type="ECO:0000313" key="3">
    <source>
        <dbReference type="EMBL" id="SAM03391.1"/>
    </source>
</evidence>
<sequence>MVHHIYQPIPKGGLRPFFKWARFLVYIIVVLILYQTVITLKPSRTSFDNSNDTKANQQQKAVQQDDQSIRSFTPLYRDFPWYKEIHPRVVMTANISTTHLTTPERIQLLQSKVAQAKQLARHAFTKLSSSSSSPIPGSSLIHTMQAAKTLRATIDCWTQGQWVPSSTDRSQLIHHVQDPLYGTCDKRFYKTHASSVPRPETQYQWQSSGGQCEGQVLPKPTPQQWCRVLNGRHILLVGDLVQYQLHELFLDSLRDGPTVCFGELNCKDHTICSDLDSRLRYLRNDILSDNRRHDNNNGAPSGSIVTWPFVASNILKAYPILVLNRSPINEDDDTFITSLIQTMAYIRRTAPDILILYRSSGIGHPHCDAADAPLTKPLTDEELKRLPFGWAELERRNAIARAIVEEAGGVFVDLAALTDRRPDGHVGGHDCLRYCIPGPLDPWMDVLYQVFSALG</sequence>
<accession>A0A163JVP2</accession>
<dbReference type="Proteomes" id="UP000078561">
    <property type="component" value="Unassembled WGS sequence"/>
</dbReference>
<protein>
    <recommendedName>
        <fullName evidence="5">SGNH domain-containing protein</fullName>
    </recommendedName>
</protein>
<evidence type="ECO:0000256" key="1">
    <source>
        <dbReference type="SAM" id="MobiDB-lite"/>
    </source>
</evidence>
<keyword evidence="2" id="KW-0472">Membrane</keyword>
<name>A0A163JVP2_ABSGL</name>
<reference evidence="3" key="1">
    <citation type="submission" date="2016-04" db="EMBL/GenBank/DDBJ databases">
        <authorList>
            <person name="Evans L.H."/>
            <person name="Alamgir A."/>
            <person name="Owens N."/>
            <person name="Weber N.D."/>
            <person name="Virtaneva K."/>
            <person name="Barbian K."/>
            <person name="Babar A."/>
            <person name="Rosenke K."/>
        </authorList>
    </citation>
    <scope>NUCLEOTIDE SEQUENCE [LARGE SCALE GENOMIC DNA]</scope>
    <source>
        <strain evidence="3">CBS 101.48</strain>
    </source>
</reference>